<organism evidence="1 2">
    <name type="scientific">Marivirga lumbricoides</name>
    <dbReference type="NCBI Taxonomy" id="1046115"/>
    <lineage>
        <taxon>Bacteria</taxon>
        <taxon>Pseudomonadati</taxon>
        <taxon>Bacteroidota</taxon>
        <taxon>Cytophagia</taxon>
        <taxon>Cytophagales</taxon>
        <taxon>Marivirgaceae</taxon>
        <taxon>Marivirga</taxon>
    </lineage>
</organism>
<reference evidence="1 2" key="1">
    <citation type="submission" date="2018-03" db="EMBL/GenBank/DDBJ databases">
        <title>Cross-interface Injection: A General Nanoliter Liquid Handling Method Applied to Single Cells Genome Amplification Automated Nanoliter Liquid Handling Applied to Single Cell Multiple Displacement Amplification.</title>
        <authorList>
            <person name="Yun J."/>
            <person name="Xu P."/>
            <person name="Xu J."/>
            <person name="Dai X."/>
            <person name="Wang Y."/>
            <person name="Zheng X."/>
            <person name="Cao C."/>
            <person name="Yi Q."/>
            <person name="Zhu Y."/>
            <person name="Wang L."/>
            <person name="Dong Z."/>
            <person name="Huang Y."/>
            <person name="Huang L."/>
            <person name="Du W."/>
        </authorList>
    </citation>
    <scope>NUCLEOTIDE SEQUENCE [LARGE SCALE GENOMIC DNA]</scope>
    <source>
        <strain evidence="1 2">Z-D1-2</strain>
    </source>
</reference>
<dbReference type="Proteomes" id="UP000240608">
    <property type="component" value="Unassembled WGS sequence"/>
</dbReference>
<comment type="caution">
    <text evidence="1">The sequence shown here is derived from an EMBL/GenBank/DDBJ whole genome shotgun (WGS) entry which is preliminary data.</text>
</comment>
<evidence type="ECO:0000313" key="2">
    <source>
        <dbReference type="Proteomes" id="UP000240608"/>
    </source>
</evidence>
<evidence type="ECO:0000313" key="1">
    <source>
        <dbReference type="EMBL" id="PTB96616.1"/>
    </source>
</evidence>
<dbReference type="AlphaFoldDB" id="A0A2T4DS80"/>
<gene>
    <name evidence="1" type="ORF">C9994_06590</name>
</gene>
<name>A0A2T4DS80_9BACT</name>
<dbReference type="EMBL" id="PYVU01000043">
    <property type="protein sequence ID" value="PTB96616.1"/>
    <property type="molecule type" value="Genomic_DNA"/>
</dbReference>
<accession>A0A2T4DS80</accession>
<proteinExistence type="predicted"/>
<protein>
    <submittedName>
        <fullName evidence="1">Uncharacterized protein</fullName>
    </submittedName>
</protein>
<sequence>MKFSGGILLSFIVILLSLNLSGCESCKDCNPENAYPYFNLKILNRTSLDSLRVDSSGFVSEIKLLDSLLADRNNAAIADSLTSRKTEATDSLTFVKNVITTVKSGLISIESINNERDLFTNRLGGDSLTFFRIPIDGTSTESEYYIQVEHADFINYLKISYTLSDTVINNKITKAAKGLKVIDYELFKSIRGPYGCTPVLECSSNELEIYVEI</sequence>